<dbReference type="Proteomes" id="UP000023152">
    <property type="component" value="Unassembled WGS sequence"/>
</dbReference>
<feature type="non-terminal residue" evidence="1">
    <location>
        <position position="208"/>
    </location>
</feature>
<proteinExistence type="predicted"/>
<feature type="non-terminal residue" evidence="1">
    <location>
        <position position="1"/>
    </location>
</feature>
<name>X6LDN6_RETFI</name>
<comment type="caution">
    <text evidence="1">The sequence shown here is derived from an EMBL/GenBank/DDBJ whole genome shotgun (WGS) entry which is preliminary data.</text>
</comment>
<sequence>LFVDTDFKINVLAQRSYDANQKIAVVSKLKVRLTKCMYLFFENAIMTEEVLKKDKTRSIFYSICEDLLYFRNNRGKFGDSWNEYEHHLHQWFLRECYMLKGVNWTKHFFTQLLIRQQFPIFAHKEMSNVFSQLQWQRSKNKFAQPFNAAFRKRYYYFKEKLTASDYSCYSEDKQDIPPLLTAAFSISISVSQFKKLPGYVLKQTCTYI</sequence>
<evidence type="ECO:0000313" key="1">
    <source>
        <dbReference type="EMBL" id="ETN99465.1"/>
    </source>
</evidence>
<organism evidence="1 2">
    <name type="scientific">Reticulomyxa filosa</name>
    <dbReference type="NCBI Taxonomy" id="46433"/>
    <lineage>
        <taxon>Eukaryota</taxon>
        <taxon>Sar</taxon>
        <taxon>Rhizaria</taxon>
        <taxon>Retaria</taxon>
        <taxon>Foraminifera</taxon>
        <taxon>Monothalamids</taxon>
        <taxon>Reticulomyxidae</taxon>
        <taxon>Reticulomyxa</taxon>
    </lineage>
</organism>
<accession>X6LDN6</accession>
<dbReference type="AlphaFoldDB" id="X6LDN6"/>
<reference evidence="1 2" key="1">
    <citation type="journal article" date="2013" name="Curr. Biol.">
        <title>The Genome of the Foraminiferan Reticulomyxa filosa.</title>
        <authorList>
            <person name="Glockner G."/>
            <person name="Hulsmann N."/>
            <person name="Schleicher M."/>
            <person name="Noegel A.A."/>
            <person name="Eichinger L."/>
            <person name="Gallinger C."/>
            <person name="Pawlowski J."/>
            <person name="Sierra R."/>
            <person name="Euteneuer U."/>
            <person name="Pillet L."/>
            <person name="Moustafa A."/>
            <person name="Platzer M."/>
            <person name="Groth M."/>
            <person name="Szafranski K."/>
            <person name="Schliwa M."/>
        </authorList>
    </citation>
    <scope>NUCLEOTIDE SEQUENCE [LARGE SCALE GENOMIC DNA]</scope>
</reference>
<protein>
    <submittedName>
        <fullName evidence="1">Uncharacterized protein</fullName>
    </submittedName>
</protein>
<gene>
    <name evidence="1" type="ORF">RFI_38009</name>
</gene>
<keyword evidence="2" id="KW-1185">Reference proteome</keyword>
<evidence type="ECO:0000313" key="2">
    <source>
        <dbReference type="Proteomes" id="UP000023152"/>
    </source>
</evidence>
<dbReference type="EMBL" id="ASPP01043840">
    <property type="protein sequence ID" value="ETN99465.1"/>
    <property type="molecule type" value="Genomic_DNA"/>
</dbReference>